<sequence length="197" mass="21257">VPAPLEAGTILIASLGLEDPAFTRTVVLLLQHVPDEMTLGVIINRPLGDKEKLYPSEELESLTSGLDLEEATRSEMFYQGGPVEPGSLIYLHRIPDVGGDATTICPGLFAGGDLDALREHGAGDESVDPFLRFFLGYAEWAPGQLEAEIALGAWILAPAEAQIVFSEKPDHVWQDALRNLGGKYAPMSYIPEDASLN</sequence>
<dbReference type="Pfam" id="PF02622">
    <property type="entry name" value="DUF179"/>
    <property type="match status" value="1"/>
</dbReference>
<protein>
    <submittedName>
        <fullName evidence="1">Uncharacterized protein</fullName>
    </submittedName>
</protein>
<dbReference type="HAMAP" id="MF_00758">
    <property type="entry name" value="UPF0301"/>
    <property type="match status" value="1"/>
</dbReference>
<organism evidence="1">
    <name type="scientific">marine metagenome</name>
    <dbReference type="NCBI Taxonomy" id="408172"/>
    <lineage>
        <taxon>unclassified sequences</taxon>
        <taxon>metagenomes</taxon>
        <taxon>ecological metagenomes</taxon>
    </lineage>
</organism>
<feature type="non-terminal residue" evidence="1">
    <location>
        <position position="1"/>
    </location>
</feature>
<name>A0A382GG19_9ZZZZ</name>
<proteinExistence type="inferred from homology"/>
<dbReference type="SUPFAM" id="SSF143456">
    <property type="entry name" value="VC0467-like"/>
    <property type="match status" value="1"/>
</dbReference>
<accession>A0A382GG19</accession>
<evidence type="ECO:0000313" key="1">
    <source>
        <dbReference type="EMBL" id="SVB73859.1"/>
    </source>
</evidence>
<dbReference type="PANTHER" id="PTHR30327:SF1">
    <property type="entry name" value="UPF0301 PROTEIN YQGE"/>
    <property type="match status" value="1"/>
</dbReference>
<gene>
    <name evidence="1" type="ORF">METZ01_LOCUS226713</name>
</gene>
<dbReference type="GO" id="GO:0005829">
    <property type="term" value="C:cytosol"/>
    <property type="evidence" value="ECO:0007669"/>
    <property type="project" value="TreeGrafter"/>
</dbReference>
<dbReference type="Gene3D" id="3.40.1740.10">
    <property type="entry name" value="VC0467-like"/>
    <property type="match status" value="1"/>
</dbReference>
<dbReference type="PANTHER" id="PTHR30327">
    <property type="entry name" value="UNCHARACTERIZED PROTEIN YQGE"/>
    <property type="match status" value="1"/>
</dbReference>
<dbReference type="EMBL" id="UINC01055229">
    <property type="protein sequence ID" value="SVB73859.1"/>
    <property type="molecule type" value="Genomic_DNA"/>
</dbReference>
<dbReference type="InterPro" id="IPR003774">
    <property type="entry name" value="AlgH-like"/>
</dbReference>
<dbReference type="AlphaFoldDB" id="A0A382GG19"/>
<reference evidence="1" key="1">
    <citation type="submission" date="2018-05" db="EMBL/GenBank/DDBJ databases">
        <authorList>
            <person name="Lanie J.A."/>
            <person name="Ng W.-L."/>
            <person name="Kazmierczak K.M."/>
            <person name="Andrzejewski T.M."/>
            <person name="Davidsen T.M."/>
            <person name="Wayne K.J."/>
            <person name="Tettelin H."/>
            <person name="Glass J.I."/>
            <person name="Rusch D."/>
            <person name="Podicherti R."/>
            <person name="Tsui H.-C.T."/>
            <person name="Winkler M.E."/>
        </authorList>
    </citation>
    <scope>NUCLEOTIDE SEQUENCE</scope>
</reference>